<comment type="similarity">
    <text evidence="3">Belongs to the FMO family.</text>
</comment>
<dbReference type="SUPFAM" id="SSF51905">
    <property type="entry name" value="FAD/NAD(P)-binding domain"/>
    <property type="match status" value="1"/>
</dbReference>
<dbReference type="Gene3D" id="3.50.50.60">
    <property type="entry name" value="FAD/NAD(P)-binding domain"/>
    <property type="match status" value="1"/>
</dbReference>
<proteinExistence type="inferred from homology"/>
<comment type="catalytic activity">
    <reaction evidence="10">
        <text>indole-3-pyruvate + NADPH + O2 + H(+) = (indol-3-yl)acetate + CO2 + NADP(+) + H2O</text>
        <dbReference type="Rhea" id="RHEA:34331"/>
        <dbReference type="ChEBI" id="CHEBI:15377"/>
        <dbReference type="ChEBI" id="CHEBI:15378"/>
        <dbReference type="ChEBI" id="CHEBI:15379"/>
        <dbReference type="ChEBI" id="CHEBI:16526"/>
        <dbReference type="ChEBI" id="CHEBI:17640"/>
        <dbReference type="ChEBI" id="CHEBI:30854"/>
        <dbReference type="ChEBI" id="CHEBI:57783"/>
        <dbReference type="ChEBI" id="CHEBI:58349"/>
        <dbReference type="EC" id="1.14.13.168"/>
    </reaction>
</comment>
<comment type="pathway">
    <text evidence="2">Plant hormone metabolism; auxin biosynthesis.</text>
</comment>
<evidence type="ECO:0000256" key="7">
    <source>
        <dbReference type="ARBA" id="ARBA00023002"/>
    </source>
</evidence>
<dbReference type="OrthoDB" id="66881at2759"/>
<evidence type="ECO:0000256" key="6">
    <source>
        <dbReference type="ARBA" id="ARBA00022857"/>
    </source>
</evidence>
<evidence type="ECO:0000256" key="2">
    <source>
        <dbReference type="ARBA" id="ARBA00004814"/>
    </source>
</evidence>
<evidence type="ECO:0000256" key="9">
    <source>
        <dbReference type="ARBA" id="ARBA00039148"/>
    </source>
</evidence>
<dbReference type="InterPro" id="IPR050982">
    <property type="entry name" value="Auxin_biosynth/cation_transpt"/>
</dbReference>
<dbReference type="PANTHER" id="PTHR43539:SF78">
    <property type="entry name" value="FLAVIN-CONTAINING MONOOXYGENASE"/>
    <property type="match status" value="1"/>
</dbReference>
<evidence type="ECO:0000256" key="1">
    <source>
        <dbReference type="ARBA" id="ARBA00001974"/>
    </source>
</evidence>
<keyword evidence="5" id="KW-0274">FAD</keyword>
<evidence type="ECO:0000256" key="4">
    <source>
        <dbReference type="ARBA" id="ARBA00022630"/>
    </source>
</evidence>
<keyword evidence="4" id="KW-0285">Flavoprotein</keyword>
<dbReference type="AlphaFoldDB" id="A0A5N6RIL8"/>
<dbReference type="Pfam" id="PF01494">
    <property type="entry name" value="FAD_binding_3"/>
    <property type="match status" value="1"/>
</dbReference>
<dbReference type="InterPro" id="IPR002938">
    <property type="entry name" value="FAD-bd"/>
</dbReference>
<dbReference type="EMBL" id="CM017327">
    <property type="protein sequence ID" value="KAE8099251.1"/>
    <property type="molecule type" value="Genomic_DNA"/>
</dbReference>
<name>A0A5N6RIL8_9ROSI</name>
<dbReference type="GO" id="GO:0103075">
    <property type="term" value="F:indole-3-pyruvate monooxygenase activity"/>
    <property type="evidence" value="ECO:0007669"/>
    <property type="project" value="UniProtKB-EC"/>
</dbReference>
<keyword evidence="7" id="KW-0560">Oxidoreductase</keyword>
<dbReference type="GO" id="GO:0005789">
    <property type="term" value="C:endoplasmic reticulum membrane"/>
    <property type="evidence" value="ECO:0007669"/>
    <property type="project" value="TreeGrafter"/>
</dbReference>
<gene>
    <name evidence="12" type="ORF">FH972_017248</name>
</gene>
<evidence type="ECO:0000256" key="8">
    <source>
        <dbReference type="ARBA" id="ARBA00023070"/>
    </source>
</evidence>
<dbReference type="EC" id="1.14.13.168" evidence="9"/>
<evidence type="ECO:0000256" key="5">
    <source>
        <dbReference type="ARBA" id="ARBA00022827"/>
    </source>
</evidence>
<comment type="cofactor">
    <cofactor evidence="1">
        <name>FAD</name>
        <dbReference type="ChEBI" id="CHEBI:57692"/>
    </cofactor>
</comment>
<feature type="domain" description="FAD-binding" evidence="11">
    <location>
        <begin position="21"/>
        <end position="47"/>
    </location>
</feature>
<evidence type="ECO:0000256" key="10">
    <source>
        <dbReference type="ARBA" id="ARBA00047707"/>
    </source>
</evidence>
<evidence type="ECO:0000256" key="3">
    <source>
        <dbReference type="ARBA" id="ARBA00009183"/>
    </source>
</evidence>
<protein>
    <recommendedName>
        <fullName evidence="9">indole-3-pyruvate monooxygenase</fullName>
        <ecNumber evidence="9">1.14.13.168</ecNumber>
    </recommendedName>
</protein>
<dbReference type="Proteomes" id="UP000327013">
    <property type="component" value="Chromosome 7"/>
</dbReference>
<reference evidence="12 13" key="1">
    <citation type="submission" date="2019-06" db="EMBL/GenBank/DDBJ databases">
        <title>A chromosomal-level reference genome of Carpinus fangiana (Coryloideae, Betulaceae).</title>
        <authorList>
            <person name="Yang X."/>
            <person name="Wang Z."/>
            <person name="Zhang L."/>
            <person name="Hao G."/>
            <person name="Liu J."/>
            <person name="Yang Y."/>
        </authorList>
    </citation>
    <scope>NUCLEOTIDE SEQUENCE [LARGE SCALE GENOMIC DNA]</scope>
    <source>
        <strain evidence="12">Cfa_2016G</strain>
        <tissue evidence="12">Leaf</tissue>
    </source>
</reference>
<organism evidence="12 13">
    <name type="scientific">Carpinus fangiana</name>
    <dbReference type="NCBI Taxonomy" id="176857"/>
    <lineage>
        <taxon>Eukaryota</taxon>
        <taxon>Viridiplantae</taxon>
        <taxon>Streptophyta</taxon>
        <taxon>Embryophyta</taxon>
        <taxon>Tracheophyta</taxon>
        <taxon>Spermatophyta</taxon>
        <taxon>Magnoliopsida</taxon>
        <taxon>eudicotyledons</taxon>
        <taxon>Gunneridae</taxon>
        <taxon>Pentapetalae</taxon>
        <taxon>rosids</taxon>
        <taxon>fabids</taxon>
        <taxon>Fagales</taxon>
        <taxon>Betulaceae</taxon>
        <taxon>Carpinus</taxon>
    </lineage>
</organism>
<dbReference type="InterPro" id="IPR036188">
    <property type="entry name" value="FAD/NAD-bd_sf"/>
</dbReference>
<dbReference type="GO" id="GO:0071949">
    <property type="term" value="F:FAD binding"/>
    <property type="evidence" value="ECO:0007669"/>
    <property type="project" value="InterPro"/>
</dbReference>
<keyword evidence="6" id="KW-0521">NADP</keyword>
<accession>A0A5N6RIL8</accession>
<keyword evidence="13" id="KW-1185">Reference proteome</keyword>
<evidence type="ECO:0000313" key="13">
    <source>
        <dbReference type="Proteomes" id="UP000327013"/>
    </source>
</evidence>
<evidence type="ECO:0000313" key="12">
    <source>
        <dbReference type="EMBL" id="KAE8099251.1"/>
    </source>
</evidence>
<keyword evidence="8" id="KW-0073">Auxin biosynthesis</keyword>
<dbReference type="GO" id="GO:0009851">
    <property type="term" value="P:auxin biosynthetic process"/>
    <property type="evidence" value="ECO:0007669"/>
    <property type="project" value="UniProtKB-KW"/>
</dbReference>
<sequence length="77" mass="8122">MGSCKEKREEPAKRVWVNGPIIIGAGPSGLAASASLSEHGVPSMILEGSNCIASLWQHKPTTASNSTFPNNSAPFHY</sequence>
<dbReference type="PANTHER" id="PTHR43539">
    <property type="entry name" value="FLAVIN-BINDING MONOOXYGENASE-LIKE PROTEIN (AFU_ORTHOLOGUE AFUA_4G09220)"/>
    <property type="match status" value="1"/>
</dbReference>
<evidence type="ECO:0000259" key="11">
    <source>
        <dbReference type="Pfam" id="PF01494"/>
    </source>
</evidence>